<dbReference type="InterPro" id="IPR036388">
    <property type="entry name" value="WH-like_DNA-bd_sf"/>
</dbReference>
<dbReference type="GO" id="GO:0000156">
    <property type="term" value="F:phosphorelay response regulator activity"/>
    <property type="evidence" value="ECO:0007669"/>
    <property type="project" value="TreeGrafter"/>
</dbReference>
<dbReference type="CDD" id="cd00383">
    <property type="entry name" value="trans_reg_C"/>
    <property type="match status" value="1"/>
</dbReference>
<evidence type="ECO:0000256" key="1">
    <source>
        <dbReference type="ARBA" id="ARBA00022553"/>
    </source>
</evidence>
<keyword evidence="4 6" id="KW-0238">DNA-binding</keyword>
<protein>
    <submittedName>
        <fullName evidence="8">DNA-binding response regulator, OmpR family, contains REC and winged-helix (WHTH) domain</fullName>
    </submittedName>
</protein>
<proteinExistence type="predicted"/>
<dbReference type="AlphaFoldDB" id="A0A1N6JF76"/>
<dbReference type="InterPro" id="IPR001867">
    <property type="entry name" value="OmpR/PhoB-type_DNA-bd"/>
</dbReference>
<organism evidence="8 9">
    <name type="scientific">Paraburkholderia phenazinium</name>
    <dbReference type="NCBI Taxonomy" id="60549"/>
    <lineage>
        <taxon>Bacteria</taxon>
        <taxon>Pseudomonadati</taxon>
        <taxon>Pseudomonadota</taxon>
        <taxon>Betaproteobacteria</taxon>
        <taxon>Burkholderiales</taxon>
        <taxon>Burkholderiaceae</taxon>
        <taxon>Paraburkholderia</taxon>
    </lineage>
</organism>
<dbReference type="InterPro" id="IPR039420">
    <property type="entry name" value="WalR-like"/>
</dbReference>
<dbReference type="RefSeq" id="WP_074266427.1">
    <property type="nucleotide sequence ID" value="NZ_FSRM01000002.1"/>
</dbReference>
<evidence type="ECO:0000256" key="4">
    <source>
        <dbReference type="ARBA" id="ARBA00023125"/>
    </source>
</evidence>
<dbReference type="Gene3D" id="1.10.10.10">
    <property type="entry name" value="Winged helix-like DNA-binding domain superfamily/Winged helix DNA-binding domain"/>
    <property type="match status" value="1"/>
</dbReference>
<evidence type="ECO:0000256" key="3">
    <source>
        <dbReference type="ARBA" id="ARBA00023015"/>
    </source>
</evidence>
<dbReference type="InterPro" id="IPR016032">
    <property type="entry name" value="Sig_transdc_resp-reg_C-effctor"/>
</dbReference>
<evidence type="ECO:0000256" key="2">
    <source>
        <dbReference type="ARBA" id="ARBA00023012"/>
    </source>
</evidence>
<dbReference type="PANTHER" id="PTHR48111">
    <property type="entry name" value="REGULATOR OF RPOS"/>
    <property type="match status" value="1"/>
</dbReference>
<dbReference type="OrthoDB" id="9096608at2"/>
<evidence type="ECO:0000313" key="9">
    <source>
        <dbReference type="Proteomes" id="UP000184693"/>
    </source>
</evidence>
<dbReference type="Proteomes" id="UP000184693">
    <property type="component" value="Unassembled WGS sequence"/>
</dbReference>
<feature type="domain" description="OmpR/PhoB-type" evidence="7">
    <location>
        <begin position="128"/>
        <end position="226"/>
    </location>
</feature>
<dbReference type="GO" id="GO:0000976">
    <property type="term" value="F:transcription cis-regulatory region binding"/>
    <property type="evidence" value="ECO:0007669"/>
    <property type="project" value="TreeGrafter"/>
</dbReference>
<dbReference type="SUPFAM" id="SSF52172">
    <property type="entry name" value="CheY-like"/>
    <property type="match status" value="1"/>
</dbReference>
<evidence type="ECO:0000256" key="5">
    <source>
        <dbReference type="ARBA" id="ARBA00023163"/>
    </source>
</evidence>
<reference evidence="8 9" key="1">
    <citation type="submission" date="2016-11" db="EMBL/GenBank/DDBJ databases">
        <authorList>
            <person name="Jaros S."/>
            <person name="Januszkiewicz K."/>
            <person name="Wedrychowicz H."/>
        </authorList>
    </citation>
    <scope>NUCLEOTIDE SEQUENCE [LARGE SCALE GENOMIC DNA]</scope>
    <source>
        <strain evidence="8 9">GAS86</strain>
    </source>
</reference>
<dbReference type="GO" id="GO:0005829">
    <property type="term" value="C:cytosol"/>
    <property type="evidence" value="ECO:0007669"/>
    <property type="project" value="TreeGrafter"/>
</dbReference>
<dbReference type="EMBL" id="FSRM01000002">
    <property type="protein sequence ID" value="SIO42867.1"/>
    <property type="molecule type" value="Genomic_DNA"/>
</dbReference>
<dbReference type="Pfam" id="PF00486">
    <property type="entry name" value="Trans_reg_C"/>
    <property type="match status" value="1"/>
</dbReference>
<sequence length="249" mass="26743">MRILCVGSGARAEYLAAALIEANHSVSSVERVVDAAYLVAVEHIDAAIVLCAGEATDAARAMVARPVHTVLVIIDAPGNQDARIEALYAGADACFTGDYEYAELEARLHALWRDGAQVDADMLVPVASSSSLAGGPVLSRTKRSLIGADGTELPLTRREYLLMECLLRNAGSVVQRDELIGYVFGDAEADGVSLQRLVSALRRRIVESAWGLRLVTMPRVGYRVVLDMQDASEPYSGDSRKRTAVENSP</sequence>
<dbReference type="GO" id="GO:0006355">
    <property type="term" value="P:regulation of DNA-templated transcription"/>
    <property type="evidence" value="ECO:0007669"/>
    <property type="project" value="InterPro"/>
</dbReference>
<feature type="DNA-binding region" description="OmpR/PhoB-type" evidence="6">
    <location>
        <begin position="128"/>
        <end position="226"/>
    </location>
</feature>
<dbReference type="Gene3D" id="3.40.50.2300">
    <property type="match status" value="1"/>
</dbReference>
<dbReference type="GO" id="GO:0032993">
    <property type="term" value="C:protein-DNA complex"/>
    <property type="evidence" value="ECO:0007669"/>
    <property type="project" value="TreeGrafter"/>
</dbReference>
<dbReference type="SUPFAM" id="SSF46894">
    <property type="entry name" value="C-terminal effector domain of the bipartite response regulators"/>
    <property type="match status" value="1"/>
</dbReference>
<evidence type="ECO:0000313" key="8">
    <source>
        <dbReference type="EMBL" id="SIO42867.1"/>
    </source>
</evidence>
<keyword evidence="3" id="KW-0805">Transcription regulation</keyword>
<dbReference type="PANTHER" id="PTHR48111:SF1">
    <property type="entry name" value="TWO-COMPONENT RESPONSE REGULATOR ORR33"/>
    <property type="match status" value="1"/>
</dbReference>
<accession>A0A1N6JF76</accession>
<dbReference type="SMART" id="SM00862">
    <property type="entry name" value="Trans_reg_C"/>
    <property type="match status" value="1"/>
</dbReference>
<dbReference type="InterPro" id="IPR011006">
    <property type="entry name" value="CheY-like_superfamily"/>
</dbReference>
<evidence type="ECO:0000259" key="7">
    <source>
        <dbReference type="PROSITE" id="PS51755"/>
    </source>
</evidence>
<gene>
    <name evidence="8" type="ORF">SAMN05444168_4319</name>
</gene>
<evidence type="ECO:0000256" key="6">
    <source>
        <dbReference type="PROSITE-ProRule" id="PRU01091"/>
    </source>
</evidence>
<dbReference type="PROSITE" id="PS51755">
    <property type="entry name" value="OMPR_PHOB"/>
    <property type="match status" value="1"/>
</dbReference>
<name>A0A1N6JF76_9BURK</name>
<keyword evidence="5" id="KW-0804">Transcription</keyword>
<keyword evidence="1" id="KW-0597">Phosphoprotein</keyword>
<keyword evidence="2" id="KW-0902">Two-component regulatory system</keyword>